<protein>
    <recommendedName>
        <fullName evidence="5">Alpha/beta hydrolase fold-3 domain-containing protein</fullName>
    </recommendedName>
</protein>
<dbReference type="InterPro" id="IPR017157">
    <property type="entry name" value="Arylacetamide_deacetylase"/>
</dbReference>
<dbReference type="InterPro" id="IPR033140">
    <property type="entry name" value="Lipase_GDXG_put_SER_AS"/>
</dbReference>
<evidence type="ECO:0000259" key="5">
    <source>
        <dbReference type="Pfam" id="PF07859"/>
    </source>
</evidence>
<feature type="active site" evidence="3 4">
    <location>
        <position position="175"/>
    </location>
</feature>
<sequence>MAYLYRAPNSKGIEQIDRIRILCVPMKIVHLIGQIVEFFGVSDRVMVLRKIIDFAALLQNKKVVDANLQVEDILIENVQVRIVRPLNDNSSLPVLIYFHGGGFYMGSVETYNTLTSTLSRSANIVVVSVNYRLAPEHPLPAGLNDCYTVAKYLLEYKQSKDLHIDPTRVAIAGDSAGGSLAAIITMRLVTHPVSKYLPRLQVLIYPSLQFFDMMLPSYRQQHFTFLHYTSSHKLSVYLNDSIDETLYFNQHTSLEQKRWYRKYVDWSLIPIEYRAIYTNPITDDQVGDFKLIEKMKRALEPDVSPLLVDDEQLAKLPSTYIITVGHDRLRDEGFIYARRAKRVGVDVTHKHYENTFHGSITFLYGSLGLNIAREMVDDIVQHMKRTL</sequence>
<evidence type="ECO:0000256" key="4">
    <source>
        <dbReference type="PROSITE-ProRule" id="PRU10038"/>
    </source>
</evidence>
<evidence type="ECO:0000256" key="1">
    <source>
        <dbReference type="ARBA" id="ARBA00010515"/>
    </source>
</evidence>
<dbReference type="AlphaFoldDB" id="A0A815XBQ9"/>
<name>A0A815XBQ9_ADIRI</name>
<dbReference type="Gene3D" id="3.40.50.1820">
    <property type="entry name" value="alpha/beta hydrolase"/>
    <property type="match status" value="1"/>
</dbReference>
<dbReference type="PIRSF" id="PIRSF037251">
    <property type="entry name" value="Arylacetamide_deacetylase"/>
    <property type="match status" value="1"/>
</dbReference>
<dbReference type="PROSITE" id="PS01174">
    <property type="entry name" value="LIPASE_GDXG_SER"/>
    <property type="match status" value="1"/>
</dbReference>
<dbReference type="InterPro" id="IPR013094">
    <property type="entry name" value="AB_hydrolase_3"/>
</dbReference>
<organism evidence="6 7">
    <name type="scientific">Adineta ricciae</name>
    <name type="common">Rotifer</name>
    <dbReference type="NCBI Taxonomy" id="249248"/>
    <lineage>
        <taxon>Eukaryota</taxon>
        <taxon>Metazoa</taxon>
        <taxon>Spiralia</taxon>
        <taxon>Gnathifera</taxon>
        <taxon>Rotifera</taxon>
        <taxon>Eurotatoria</taxon>
        <taxon>Bdelloidea</taxon>
        <taxon>Adinetida</taxon>
        <taxon>Adinetidae</taxon>
        <taxon>Adineta</taxon>
    </lineage>
</organism>
<comment type="similarity">
    <text evidence="1">Belongs to the 'GDXG' lipolytic enzyme family.</text>
</comment>
<gene>
    <name evidence="6" type="ORF">XAT740_LOCUS43215</name>
</gene>
<accession>A0A815XBQ9</accession>
<keyword evidence="7" id="KW-1185">Reference proteome</keyword>
<dbReference type="PANTHER" id="PTHR48081">
    <property type="entry name" value="AB HYDROLASE SUPERFAMILY PROTEIN C4A8.06C"/>
    <property type="match status" value="1"/>
</dbReference>
<dbReference type="EMBL" id="CAJNOR010005290">
    <property type="protein sequence ID" value="CAF1555421.1"/>
    <property type="molecule type" value="Genomic_DNA"/>
</dbReference>
<dbReference type="Pfam" id="PF07859">
    <property type="entry name" value="Abhydrolase_3"/>
    <property type="match status" value="2"/>
</dbReference>
<evidence type="ECO:0000256" key="3">
    <source>
        <dbReference type="PIRSR" id="PIRSR037251-1"/>
    </source>
</evidence>
<dbReference type="GO" id="GO:0016020">
    <property type="term" value="C:membrane"/>
    <property type="evidence" value="ECO:0007669"/>
    <property type="project" value="InterPro"/>
</dbReference>
<feature type="active site" evidence="3">
    <location>
        <position position="357"/>
    </location>
</feature>
<keyword evidence="2" id="KW-0378">Hydrolase</keyword>
<dbReference type="GO" id="GO:0052689">
    <property type="term" value="F:carboxylic ester hydrolase activity"/>
    <property type="evidence" value="ECO:0007669"/>
    <property type="project" value="InterPro"/>
</dbReference>
<feature type="active site" evidence="3">
    <location>
        <position position="327"/>
    </location>
</feature>
<evidence type="ECO:0000313" key="7">
    <source>
        <dbReference type="Proteomes" id="UP000663828"/>
    </source>
</evidence>
<comment type="caution">
    <text evidence="6">The sequence shown here is derived from an EMBL/GenBank/DDBJ whole genome shotgun (WGS) entry which is preliminary data.</text>
</comment>
<reference evidence="6" key="1">
    <citation type="submission" date="2021-02" db="EMBL/GenBank/DDBJ databases">
        <authorList>
            <person name="Nowell W R."/>
        </authorList>
    </citation>
    <scope>NUCLEOTIDE SEQUENCE</scope>
</reference>
<proteinExistence type="inferred from homology"/>
<dbReference type="SUPFAM" id="SSF53474">
    <property type="entry name" value="alpha/beta-Hydrolases"/>
    <property type="match status" value="1"/>
</dbReference>
<dbReference type="PANTHER" id="PTHR48081:SF8">
    <property type="entry name" value="ALPHA_BETA HYDROLASE FOLD-3 DOMAIN-CONTAINING PROTEIN-RELATED"/>
    <property type="match status" value="1"/>
</dbReference>
<evidence type="ECO:0000256" key="2">
    <source>
        <dbReference type="ARBA" id="ARBA00022801"/>
    </source>
</evidence>
<dbReference type="InterPro" id="IPR050300">
    <property type="entry name" value="GDXG_lipolytic_enzyme"/>
</dbReference>
<dbReference type="Proteomes" id="UP000663828">
    <property type="component" value="Unassembled WGS sequence"/>
</dbReference>
<evidence type="ECO:0000313" key="6">
    <source>
        <dbReference type="EMBL" id="CAF1555421.1"/>
    </source>
</evidence>
<feature type="domain" description="Alpha/beta hydrolase fold-3" evidence="5">
    <location>
        <begin position="295"/>
        <end position="359"/>
    </location>
</feature>
<feature type="domain" description="Alpha/beta hydrolase fold-3" evidence="5">
    <location>
        <begin position="95"/>
        <end position="221"/>
    </location>
</feature>
<dbReference type="InterPro" id="IPR029058">
    <property type="entry name" value="AB_hydrolase_fold"/>
</dbReference>